<gene>
    <name evidence="3" type="ORF">DWQ67_13090</name>
</gene>
<feature type="transmembrane region" description="Helical" evidence="1">
    <location>
        <begin position="127"/>
        <end position="152"/>
    </location>
</feature>
<feature type="transmembrane region" description="Helical" evidence="1">
    <location>
        <begin position="211"/>
        <end position="233"/>
    </location>
</feature>
<feature type="transmembrane region" description="Helical" evidence="1">
    <location>
        <begin position="172"/>
        <end position="205"/>
    </location>
</feature>
<keyword evidence="1" id="KW-1133">Transmembrane helix</keyword>
<keyword evidence="4" id="KW-1185">Reference proteome</keyword>
<dbReference type="GO" id="GO:0008237">
    <property type="term" value="F:metallopeptidase activity"/>
    <property type="evidence" value="ECO:0007669"/>
    <property type="project" value="UniProtKB-KW"/>
</dbReference>
<evidence type="ECO:0000313" key="3">
    <source>
        <dbReference type="EMBL" id="RKW69478.1"/>
    </source>
</evidence>
<keyword evidence="3" id="KW-0378">Hydrolase</keyword>
<dbReference type="InterPro" id="IPR003675">
    <property type="entry name" value="Rce1/LyrA-like_dom"/>
</dbReference>
<dbReference type="GO" id="GO:0080120">
    <property type="term" value="P:CAAX-box protein maturation"/>
    <property type="evidence" value="ECO:0007669"/>
    <property type="project" value="UniProtKB-ARBA"/>
</dbReference>
<keyword evidence="3" id="KW-0482">Metalloprotease</keyword>
<dbReference type="Proteomes" id="UP000273119">
    <property type="component" value="Unassembled WGS sequence"/>
</dbReference>
<keyword evidence="1" id="KW-0472">Membrane</keyword>
<evidence type="ECO:0000259" key="2">
    <source>
        <dbReference type="Pfam" id="PF02517"/>
    </source>
</evidence>
<accession>A0A496PGA2</accession>
<feature type="transmembrane region" description="Helical" evidence="1">
    <location>
        <begin position="9"/>
        <end position="29"/>
    </location>
</feature>
<feature type="transmembrane region" description="Helical" evidence="1">
    <location>
        <begin position="35"/>
        <end position="53"/>
    </location>
</feature>
<dbReference type="GO" id="GO:0004175">
    <property type="term" value="F:endopeptidase activity"/>
    <property type="evidence" value="ECO:0007669"/>
    <property type="project" value="UniProtKB-ARBA"/>
</dbReference>
<name>A0A496PGA2_9MICC</name>
<keyword evidence="1" id="KW-0812">Transmembrane</keyword>
<dbReference type="RefSeq" id="WP_121486049.1">
    <property type="nucleotide sequence ID" value="NZ_QQXL01000009.1"/>
</dbReference>
<reference evidence="3 4" key="1">
    <citation type="submission" date="2018-07" db="EMBL/GenBank/DDBJ databases">
        <title>Arthrobacter sp. nov., isolated from raw cow's milk with high bacterial count.</title>
        <authorList>
            <person name="Hahne J."/>
            <person name="Isele D."/>
            <person name="Lipski A."/>
        </authorList>
    </citation>
    <scope>NUCLEOTIDE SEQUENCE [LARGE SCALE GENOMIC DNA]</scope>
    <source>
        <strain evidence="3 4">JZ R-183</strain>
    </source>
</reference>
<organism evidence="3 4">
    <name type="scientific">Galactobacter caseinivorans</name>
    <dbReference type="NCBI Taxonomy" id="2676123"/>
    <lineage>
        <taxon>Bacteria</taxon>
        <taxon>Bacillati</taxon>
        <taxon>Actinomycetota</taxon>
        <taxon>Actinomycetes</taxon>
        <taxon>Micrococcales</taxon>
        <taxon>Micrococcaceae</taxon>
        <taxon>Galactobacter</taxon>
    </lineage>
</organism>
<dbReference type="GO" id="GO:0006508">
    <property type="term" value="P:proteolysis"/>
    <property type="evidence" value="ECO:0007669"/>
    <property type="project" value="UniProtKB-KW"/>
</dbReference>
<dbReference type="AlphaFoldDB" id="A0A496PGA2"/>
<dbReference type="EMBL" id="QQXL01000009">
    <property type="protein sequence ID" value="RKW69478.1"/>
    <property type="molecule type" value="Genomic_DNA"/>
</dbReference>
<dbReference type="Pfam" id="PF02517">
    <property type="entry name" value="Rce1-like"/>
    <property type="match status" value="1"/>
</dbReference>
<feature type="transmembrane region" description="Helical" evidence="1">
    <location>
        <begin position="97"/>
        <end position="121"/>
    </location>
</feature>
<comment type="caution">
    <text evidence="3">The sequence shown here is derived from an EMBL/GenBank/DDBJ whole genome shotgun (WGS) entry which is preliminary data.</text>
</comment>
<keyword evidence="3" id="KW-0645">Protease</keyword>
<feature type="domain" description="CAAX prenyl protease 2/Lysostaphin resistance protein A-like" evidence="2">
    <location>
        <begin position="138"/>
        <end position="222"/>
    </location>
</feature>
<proteinExistence type="predicted"/>
<sequence length="234" mass="24725">MTLPVRQAIWLPLITLVLGSALLATAFAVSATPALFVPVSLAVALVWTVGGLWSRRLRRRLGAGGTDRDLAGAGLWAGRSRTVSGPPGRPMSWTRSLGFSSAAAVAVAVLFLAGTWVLSMVPLTRDFLLAASTAASATQLWLTVLVAMLTGWGEEIFFRGALPAYLGRHGQWWAIAVYTASTVFTGNAVLVLAAPILGVMCQLVFNRTGRLWTACVVHTGFSLGVVGLVPLLLR</sequence>
<evidence type="ECO:0000256" key="1">
    <source>
        <dbReference type="SAM" id="Phobius"/>
    </source>
</evidence>
<evidence type="ECO:0000313" key="4">
    <source>
        <dbReference type="Proteomes" id="UP000273119"/>
    </source>
</evidence>
<protein>
    <submittedName>
        <fullName evidence="3">CPBP family intramembrane metalloprotease</fullName>
    </submittedName>
</protein>